<accession>W4H0A9</accession>
<dbReference type="GeneID" id="20805819"/>
<organism evidence="1">
    <name type="scientific">Aphanomyces astaci</name>
    <name type="common">Crayfish plague agent</name>
    <dbReference type="NCBI Taxonomy" id="112090"/>
    <lineage>
        <taxon>Eukaryota</taxon>
        <taxon>Sar</taxon>
        <taxon>Stramenopiles</taxon>
        <taxon>Oomycota</taxon>
        <taxon>Saprolegniomycetes</taxon>
        <taxon>Saprolegniales</taxon>
        <taxon>Verrucalvaceae</taxon>
        <taxon>Aphanomyces</taxon>
    </lineage>
</organism>
<gene>
    <name evidence="1" type="ORF">H257_03823</name>
</gene>
<reference evidence="1" key="1">
    <citation type="submission" date="2013-12" db="EMBL/GenBank/DDBJ databases">
        <title>The Genome Sequence of Aphanomyces astaci APO3.</title>
        <authorList>
            <consortium name="The Broad Institute Genomics Platform"/>
            <person name="Russ C."/>
            <person name="Tyler B."/>
            <person name="van West P."/>
            <person name="Dieguez-Uribeondo J."/>
            <person name="Young S.K."/>
            <person name="Zeng Q."/>
            <person name="Gargeya S."/>
            <person name="Fitzgerald M."/>
            <person name="Abouelleil A."/>
            <person name="Alvarado L."/>
            <person name="Chapman S.B."/>
            <person name="Gainer-Dewar J."/>
            <person name="Goldberg J."/>
            <person name="Griggs A."/>
            <person name="Gujja S."/>
            <person name="Hansen M."/>
            <person name="Howarth C."/>
            <person name="Imamovic A."/>
            <person name="Ireland A."/>
            <person name="Larimer J."/>
            <person name="McCowan C."/>
            <person name="Murphy C."/>
            <person name="Pearson M."/>
            <person name="Poon T.W."/>
            <person name="Priest M."/>
            <person name="Roberts A."/>
            <person name="Saif S."/>
            <person name="Shea T."/>
            <person name="Sykes S."/>
            <person name="Wortman J."/>
            <person name="Nusbaum C."/>
            <person name="Birren B."/>
        </authorList>
    </citation>
    <scope>NUCLEOTIDE SEQUENCE [LARGE SCALE GENOMIC DNA]</scope>
    <source>
        <strain evidence="1">APO3</strain>
    </source>
</reference>
<evidence type="ECO:0000313" key="1">
    <source>
        <dbReference type="EMBL" id="ETV84699.1"/>
    </source>
</evidence>
<protein>
    <submittedName>
        <fullName evidence="1">Uncharacterized protein</fullName>
    </submittedName>
</protein>
<dbReference type="VEuPathDB" id="FungiDB:H257_03823"/>
<proteinExistence type="predicted"/>
<name>W4H0A9_APHAT</name>
<sequence length="103" mass="11825">MRQRIKHVHFRHISRTVPFIEFWLGDLEFLGGVGQGICVIALNDVNKDPLAKVGRDRERAFGQCWQRDLVVHVVVEIDMEMKNAAVVVVVQELAIIRLNTYSI</sequence>
<dbReference type="EMBL" id="KI913119">
    <property type="protein sequence ID" value="ETV84699.1"/>
    <property type="molecule type" value="Genomic_DNA"/>
</dbReference>
<dbReference type="AlphaFoldDB" id="W4H0A9"/>
<dbReference type="RefSeq" id="XP_009826391.1">
    <property type="nucleotide sequence ID" value="XM_009828089.1"/>
</dbReference>